<proteinExistence type="predicted"/>
<dbReference type="AlphaFoldDB" id="A0A9X2MVB2"/>
<dbReference type="RefSeq" id="WP_257452455.1">
    <property type="nucleotide sequence ID" value="NZ_JANIPJ010000032.1"/>
</dbReference>
<dbReference type="Proteomes" id="UP001141950">
    <property type="component" value="Unassembled WGS sequence"/>
</dbReference>
<comment type="caution">
    <text evidence="2">The sequence shown here is derived from an EMBL/GenBank/DDBJ whole genome shotgun (WGS) entry which is preliminary data.</text>
</comment>
<gene>
    <name evidence="2" type="ORF">NQZ67_27875</name>
</gene>
<dbReference type="EMBL" id="JANIPJ010000032">
    <property type="protein sequence ID" value="MCR2807716.1"/>
    <property type="molecule type" value="Genomic_DNA"/>
</dbReference>
<keyword evidence="3" id="KW-1185">Reference proteome</keyword>
<dbReference type="Gene3D" id="6.20.20.10">
    <property type="match status" value="1"/>
</dbReference>
<reference evidence="2" key="1">
    <citation type="submission" date="2022-08" db="EMBL/GenBank/DDBJ databases">
        <title>The genomic sequence of strain Paenibacillus sp. SCIV0701.</title>
        <authorList>
            <person name="Zhao H."/>
        </authorList>
    </citation>
    <scope>NUCLEOTIDE SEQUENCE</scope>
    <source>
        <strain evidence="2">SCIV0701</strain>
    </source>
</reference>
<accession>A0A9X2MVB2</accession>
<feature type="coiled-coil region" evidence="1">
    <location>
        <begin position="101"/>
        <end position="135"/>
    </location>
</feature>
<evidence type="ECO:0000256" key="1">
    <source>
        <dbReference type="SAM" id="Coils"/>
    </source>
</evidence>
<evidence type="ECO:0000313" key="3">
    <source>
        <dbReference type="Proteomes" id="UP001141950"/>
    </source>
</evidence>
<protein>
    <submittedName>
        <fullName evidence="2">Uncharacterized protein</fullName>
    </submittedName>
</protein>
<organism evidence="2 3">
    <name type="scientific">Paenibacillus soyae</name>
    <dbReference type="NCBI Taxonomy" id="2969249"/>
    <lineage>
        <taxon>Bacteria</taxon>
        <taxon>Bacillati</taxon>
        <taxon>Bacillota</taxon>
        <taxon>Bacilli</taxon>
        <taxon>Bacillales</taxon>
        <taxon>Paenibacillaceae</taxon>
        <taxon>Paenibacillus</taxon>
    </lineage>
</organism>
<keyword evidence="1" id="KW-0175">Coiled coil</keyword>
<sequence length="137" mass="15868">MQTPCRKCSGTGYLPQYNHIDGGKCFPCSGTGYISSQSAEIIPSSYSEDQFHKTIIMKEKQEELALLRSLMKETFKKLDDVFHQLNTLQSNHSEFGSTNEYTEYIIKSKALENKKREYQKQINEIQNQVEAIQRNFD</sequence>
<name>A0A9X2MVB2_9BACL</name>
<evidence type="ECO:0000313" key="2">
    <source>
        <dbReference type="EMBL" id="MCR2807716.1"/>
    </source>
</evidence>